<reference evidence="3" key="1">
    <citation type="submission" date="2017-09" db="EMBL/GenBank/DDBJ databases">
        <title>Depth-based differentiation of microbial function through sediment-hosted aquifers and enrichment of novel symbionts in the deep terrestrial subsurface.</title>
        <authorList>
            <person name="Probst A.J."/>
            <person name="Ladd B."/>
            <person name="Jarett J.K."/>
            <person name="Geller-Mcgrath D.E."/>
            <person name="Sieber C.M.K."/>
            <person name="Emerson J.B."/>
            <person name="Anantharaman K."/>
            <person name="Thomas B.C."/>
            <person name="Malmstrom R."/>
            <person name="Stieglmeier M."/>
            <person name="Klingl A."/>
            <person name="Woyke T."/>
            <person name="Ryan C.M."/>
            <person name="Banfield J.F."/>
        </authorList>
    </citation>
    <scope>NUCLEOTIDE SEQUENCE [LARGE SCALE GENOMIC DNA]</scope>
</reference>
<evidence type="ECO:0000256" key="1">
    <source>
        <dbReference type="SAM" id="Phobius"/>
    </source>
</evidence>
<organism evidence="2 3">
    <name type="scientific">Candidatus Falkowbacteria bacterium CG10_big_fil_rev_8_21_14_0_10_43_11</name>
    <dbReference type="NCBI Taxonomy" id="1974568"/>
    <lineage>
        <taxon>Bacteria</taxon>
        <taxon>Candidatus Falkowiibacteriota</taxon>
    </lineage>
</organism>
<keyword evidence="1" id="KW-0812">Transmembrane</keyword>
<sequence length="62" mass="7174">MQIWPIKMGLLAIIILEIGVLFFMLRVYSNFVSAPDSYYKNILVRRAKNEKQIINESEGANN</sequence>
<feature type="transmembrane region" description="Helical" evidence="1">
    <location>
        <begin position="6"/>
        <end position="25"/>
    </location>
</feature>
<keyword evidence="1" id="KW-0472">Membrane</keyword>
<evidence type="ECO:0000313" key="2">
    <source>
        <dbReference type="EMBL" id="PIT93749.1"/>
    </source>
</evidence>
<gene>
    <name evidence="2" type="ORF">COU00_02690</name>
</gene>
<name>A0A2M6WLW3_9BACT</name>
<protein>
    <submittedName>
        <fullName evidence="2">Uncharacterized protein</fullName>
    </submittedName>
</protein>
<keyword evidence="1" id="KW-1133">Transmembrane helix</keyword>
<dbReference type="AlphaFoldDB" id="A0A2M6WLW3"/>
<comment type="caution">
    <text evidence="2">The sequence shown here is derived from an EMBL/GenBank/DDBJ whole genome shotgun (WGS) entry which is preliminary data.</text>
</comment>
<dbReference type="EMBL" id="PFAS01000046">
    <property type="protein sequence ID" value="PIT93749.1"/>
    <property type="molecule type" value="Genomic_DNA"/>
</dbReference>
<accession>A0A2M6WLW3</accession>
<dbReference type="Proteomes" id="UP000229335">
    <property type="component" value="Unassembled WGS sequence"/>
</dbReference>
<proteinExistence type="predicted"/>
<evidence type="ECO:0000313" key="3">
    <source>
        <dbReference type="Proteomes" id="UP000229335"/>
    </source>
</evidence>